<evidence type="ECO:0000313" key="3">
    <source>
        <dbReference type="Proteomes" id="UP001159363"/>
    </source>
</evidence>
<evidence type="ECO:0000313" key="2">
    <source>
        <dbReference type="EMBL" id="KAJ8890760.1"/>
    </source>
</evidence>
<evidence type="ECO:0000256" key="1">
    <source>
        <dbReference type="SAM" id="MobiDB-lite"/>
    </source>
</evidence>
<comment type="caution">
    <text evidence="2">The sequence shown here is derived from an EMBL/GenBank/DDBJ whole genome shotgun (WGS) entry which is preliminary data.</text>
</comment>
<dbReference type="Proteomes" id="UP001159363">
    <property type="component" value="Chromosome 3"/>
</dbReference>
<organism evidence="2 3">
    <name type="scientific">Dryococelus australis</name>
    <dbReference type="NCBI Taxonomy" id="614101"/>
    <lineage>
        <taxon>Eukaryota</taxon>
        <taxon>Metazoa</taxon>
        <taxon>Ecdysozoa</taxon>
        <taxon>Arthropoda</taxon>
        <taxon>Hexapoda</taxon>
        <taxon>Insecta</taxon>
        <taxon>Pterygota</taxon>
        <taxon>Neoptera</taxon>
        <taxon>Polyneoptera</taxon>
        <taxon>Phasmatodea</taxon>
        <taxon>Verophasmatodea</taxon>
        <taxon>Anareolatae</taxon>
        <taxon>Phasmatidae</taxon>
        <taxon>Eurycanthinae</taxon>
        <taxon>Dryococelus</taxon>
    </lineage>
</organism>
<name>A0ABQ9I280_9NEOP</name>
<proteinExistence type="predicted"/>
<protein>
    <submittedName>
        <fullName evidence="2">Uncharacterized protein</fullName>
    </submittedName>
</protein>
<sequence>MQLVQLPATFGRPPSRTECEGMSNQKPNSVSKPLVEIIKVILTNGTYPEILKIAKIIPIHKTGDKKLWDNYKPISVLHVLNKIC</sequence>
<accession>A0ABQ9I280</accession>
<feature type="region of interest" description="Disordered" evidence="1">
    <location>
        <begin position="1"/>
        <end position="28"/>
    </location>
</feature>
<gene>
    <name evidence="2" type="ORF">PR048_010269</name>
</gene>
<reference evidence="2 3" key="1">
    <citation type="submission" date="2023-02" db="EMBL/GenBank/DDBJ databases">
        <title>LHISI_Scaffold_Assembly.</title>
        <authorList>
            <person name="Stuart O.P."/>
            <person name="Cleave R."/>
            <person name="Magrath M.J.L."/>
            <person name="Mikheyev A.S."/>
        </authorList>
    </citation>
    <scope>NUCLEOTIDE SEQUENCE [LARGE SCALE GENOMIC DNA]</scope>
    <source>
        <strain evidence="2">Daus_M_001</strain>
        <tissue evidence="2">Leg muscle</tissue>
    </source>
</reference>
<keyword evidence="3" id="KW-1185">Reference proteome</keyword>
<dbReference type="EMBL" id="JARBHB010000003">
    <property type="protein sequence ID" value="KAJ8890760.1"/>
    <property type="molecule type" value="Genomic_DNA"/>
</dbReference>